<protein>
    <submittedName>
        <fullName evidence="1">Uncharacterized protein</fullName>
    </submittedName>
</protein>
<dbReference type="EMBL" id="AAXD02000031">
    <property type="protein sequence ID" value="EDN82808.1"/>
    <property type="molecule type" value="Genomic_DNA"/>
</dbReference>
<dbReference type="AlphaFoldDB" id="A7A6K9"/>
<accession>A7A6K9</accession>
<organism evidence="1 2">
    <name type="scientific">Bifidobacterium adolescentis L2-32</name>
    <dbReference type="NCBI Taxonomy" id="411481"/>
    <lineage>
        <taxon>Bacteria</taxon>
        <taxon>Bacillati</taxon>
        <taxon>Actinomycetota</taxon>
        <taxon>Actinomycetes</taxon>
        <taxon>Bifidobacteriales</taxon>
        <taxon>Bifidobacteriaceae</taxon>
        <taxon>Bifidobacterium</taxon>
    </lineage>
</organism>
<reference evidence="1 2" key="1">
    <citation type="submission" date="2007-04" db="EMBL/GenBank/DDBJ databases">
        <authorList>
            <person name="Fulton L."/>
            <person name="Clifton S."/>
            <person name="Fulton B."/>
            <person name="Xu J."/>
            <person name="Minx P."/>
            <person name="Pepin K.H."/>
            <person name="Johnson M."/>
            <person name="Thiruvilangam P."/>
            <person name="Bhonagiri V."/>
            <person name="Nash W.E."/>
            <person name="Mardis E.R."/>
            <person name="Wilson R.K."/>
        </authorList>
    </citation>
    <scope>NUCLEOTIDE SEQUENCE [LARGE SCALE GENOMIC DNA]</scope>
    <source>
        <strain evidence="1 2">L2-32</strain>
    </source>
</reference>
<dbReference type="HOGENOM" id="CLU_3372315_0_0_11"/>
<proteinExistence type="predicted"/>
<evidence type="ECO:0000313" key="2">
    <source>
        <dbReference type="Proteomes" id="UP000003773"/>
    </source>
</evidence>
<evidence type="ECO:0000313" key="1">
    <source>
        <dbReference type="EMBL" id="EDN82808.1"/>
    </source>
</evidence>
<dbReference type="Proteomes" id="UP000003773">
    <property type="component" value="Unassembled WGS sequence"/>
</dbReference>
<sequence>MSSPSPHVIPIDSFVYSSVCQKIFEITYRTITIT</sequence>
<reference evidence="1 2" key="2">
    <citation type="submission" date="2007-05" db="EMBL/GenBank/DDBJ databases">
        <title>Draft genome sequence of Bifidobacterium adolescentis (L2-32).</title>
        <authorList>
            <person name="Sudarsanam P."/>
            <person name="Ley R."/>
            <person name="Guruge J."/>
            <person name="Turnbaugh P.J."/>
            <person name="Mahowald M."/>
            <person name="Liep D."/>
            <person name="Gordon J."/>
        </authorList>
    </citation>
    <scope>NUCLEOTIDE SEQUENCE [LARGE SCALE GENOMIC DNA]</scope>
    <source>
        <strain evidence="1 2">L2-32</strain>
    </source>
</reference>
<comment type="caution">
    <text evidence="1">The sequence shown here is derived from an EMBL/GenBank/DDBJ whole genome shotgun (WGS) entry which is preliminary data.</text>
</comment>
<name>A7A6K9_BIFAD</name>
<gene>
    <name evidence="1" type="ORF">BIFADO_01491</name>
</gene>